<dbReference type="Pfam" id="PF00838">
    <property type="entry name" value="TCTP"/>
    <property type="match status" value="1"/>
</dbReference>
<dbReference type="OrthoDB" id="10248936at2759"/>
<name>A0A2U1LJL4_ARTAN</name>
<proteinExistence type="predicted"/>
<dbReference type="InterPro" id="IPR011323">
    <property type="entry name" value="Mss4/transl-control_tumour"/>
</dbReference>
<accession>A0A2U1LJL4</accession>
<dbReference type="EMBL" id="PKPP01009039">
    <property type="protein sequence ID" value="PWA49190.1"/>
    <property type="molecule type" value="Genomic_DNA"/>
</dbReference>
<sequence>MDSSITGDEILSDSFPYKKIVNRILWEIKGKWVVQGVVMRTLVQTILLKVAKTSVLMIKLSGLLTSLTLLDFSLCSVLPKIVSKIQIQNFSCGISPKNNHTGVLRSKTDELYVSPSYTRVGRYISLVEGSRTFLTNPCWSKPMRLFDDQLLKLAVVMGDLGFPMKGNFDPEVY</sequence>
<keyword evidence="2" id="KW-1185">Reference proteome</keyword>
<protein>
    <submittedName>
        <fullName evidence="1">Translationally-controlled tumor protein</fullName>
    </submittedName>
</protein>
<evidence type="ECO:0000313" key="1">
    <source>
        <dbReference type="EMBL" id="PWA49190.1"/>
    </source>
</evidence>
<evidence type="ECO:0000313" key="2">
    <source>
        <dbReference type="Proteomes" id="UP000245207"/>
    </source>
</evidence>
<dbReference type="InterPro" id="IPR011057">
    <property type="entry name" value="Mss4-like_sf"/>
</dbReference>
<dbReference type="STRING" id="35608.A0A2U1LJL4"/>
<organism evidence="1 2">
    <name type="scientific">Artemisia annua</name>
    <name type="common">Sweet wormwood</name>
    <dbReference type="NCBI Taxonomy" id="35608"/>
    <lineage>
        <taxon>Eukaryota</taxon>
        <taxon>Viridiplantae</taxon>
        <taxon>Streptophyta</taxon>
        <taxon>Embryophyta</taxon>
        <taxon>Tracheophyta</taxon>
        <taxon>Spermatophyta</taxon>
        <taxon>Magnoliopsida</taxon>
        <taxon>eudicotyledons</taxon>
        <taxon>Gunneridae</taxon>
        <taxon>Pentapetalae</taxon>
        <taxon>asterids</taxon>
        <taxon>campanulids</taxon>
        <taxon>Asterales</taxon>
        <taxon>Asteraceae</taxon>
        <taxon>Asteroideae</taxon>
        <taxon>Anthemideae</taxon>
        <taxon>Artemisiinae</taxon>
        <taxon>Artemisia</taxon>
    </lineage>
</organism>
<comment type="caution">
    <text evidence="1">The sequence shown here is derived from an EMBL/GenBank/DDBJ whole genome shotgun (WGS) entry which is preliminary data.</text>
</comment>
<dbReference type="Proteomes" id="UP000245207">
    <property type="component" value="Unassembled WGS sequence"/>
</dbReference>
<dbReference type="InterPro" id="IPR018105">
    <property type="entry name" value="Translational_control_tumour_p"/>
</dbReference>
<dbReference type="Gene3D" id="2.170.150.10">
    <property type="entry name" value="Metal Binding Protein, Guanine Nucleotide Exchange Factor, Chain A"/>
    <property type="match status" value="1"/>
</dbReference>
<reference evidence="1 2" key="1">
    <citation type="journal article" date="2018" name="Mol. Plant">
        <title>The genome of Artemisia annua provides insight into the evolution of Asteraceae family and artemisinin biosynthesis.</title>
        <authorList>
            <person name="Shen Q."/>
            <person name="Zhang L."/>
            <person name="Liao Z."/>
            <person name="Wang S."/>
            <person name="Yan T."/>
            <person name="Shi P."/>
            <person name="Liu M."/>
            <person name="Fu X."/>
            <person name="Pan Q."/>
            <person name="Wang Y."/>
            <person name="Lv Z."/>
            <person name="Lu X."/>
            <person name="Zhang F."/>
            <person name="Jiang W."/>
            <person name="Ma Y."/>
            <person name="Chen M."/>
            <person name="Hao X."/>
            <person name="Li L."/>
            <person name="Tang Y."/>
            <person name="Lv G."/>
            <person name="Zhou Y."/>
            <person name="Sun X."/>
            <person name="Brodelius P.E."/>
            <person name="Rose J.K.C."/>
            <person name="Tang K."/>
        </authorList>
    </citation>
    <scope>NUCLEOTIDE SEQUENCE [LARGE SCALE GENOMIC DNA]</scope>
    <source>
        <strain evidence="2">cv. Huhao1</strain>
        <tissue evidence="1">Leaf</tissue>
    </source>
</reference>
<dbReference type="AlphaFoldDB" id="A0A2U1LJL4"/>
<gene>
    <name evidence="1" type="ORF">CTI12_AA483120</name>
</gene>
<dbReference type="SUPFAM" id="SSF51316">
    <property type="entry name" value="Mss4-like"/>
    <property type="match status" value="1"/>
</dbReference>